<feature type="binding site" evidence="2">
    <location>
        <position position="105"/>
    </location>
    <ligand>
        <name>Fe cation</name>
        <dbReference type="ChEBI" id="CHEBI:24875"/>
    </ligand>
</feature>
<accession>A0A238H9M1</accession>
<comment type="similarity">
    <text evidence="1 3">Belongs to the pirin family.</text>
</comment>
<dbReference type="GO" id="GO:0046872">
    <property type="term" value="F:metal ion binding"/>
    <property type="evidence" value="ECO:0007669"/>
    <property type="project" value="UniProtKB-KW"/>
</dbReference>
<dbReference type="InterPro" id="IPR012093">
    <property type="entry name" value="Pirin"/>
</dbReference>
<dbReference type="PANTHER" id="PTHR13903">
    <property type="entry name" value="PIRIN-RELATED"/>
    <property type="match status" value="1"/>
</dbReference>
<dbReference type="InterPro" id="IPR003829">
    <property type="entry name" value="Pirin_N_dom"/>
</dbReference>
<feature type="binding site" evidence="2">
    <location>
        <position position="107"/>
    </location>
    <ligand>
        <name>Fe cation</name>
        <dbReference type="ChEBI" id="CHEBI:24875"/>
    </ligand>
</feature>
<evidence type="ECO:0000256" key="3">
    <source>
        <dbReference type="RuleBase" id="RU003457"/>
    </source>
</evidence>
<proteinExistence type="inferred from homology"/>
<evidence type="ECO:0000313" key="7">
    <source>
        <dbReference type="Proteomes" id="UP000198460"/>
    </source>
</evidence>
<feature type="binding site" evidence="2">
    <location>
        <position position="63"/>
    </location>
    <ligand>
        <name>Fe cation</name>
        <dbReference type="ChEBI" id="CHEBI:24875"/>
    </ligand>
</feature>
<gene>
    <name evidence="6" type="ORF">BSIN_4631</name>
</gene>
<dbReference type="InterPro" id="IPR008778">
    <property type="entry name" value="Pirin_C_dom"/>
</dbReference>
<dbReference type="SUPFAM" id="SSF51182">
    <property type="entry name" value="RmlC-like cupins"/>
    <property type="match status" value="1"/>
</dbReference>
<sequence length="290" mass="31426">MSVARTIQRTCPSLRTTEGDGFVVHRPFPTRLLTDFDPFLLLDEMGPIDYAPGDAKGAPDHPHRGFETVTYVLDGQLVHRDSTGHTSTLGAGDVQWMTAGAGVIHSEMPSAEFTRTGGRMHVFQLWVNLPRREKMIAPRYQDVPAARIPCASSADGRVRVKIIAGEAFGARAAIETRTPILYQHFTLGPGAVAEQPIPAGFRVFAYPISGTGLYGPDKTVIDARHMIAYAEDGDTVTFAAGDAPLELLLIGGVPLNEPVVRYGPFVMNTEEEIRQAVADYQSGRMGHIAG</sequence>
<organism evidence="6 7">
    <name type="scientific">Burkholderia singularis</name>
    <dbReference type="NCBI Taxonomy" id="1503053"/>
    <lineage>
        <taxon>Bacteria</taxon>
        <taxon>Pseudomonadati</taxon>
        <taxon>Pseudomonadota</taxon>
        <taxon>Betaproteobacteria</taxon>
        <taxon>Burkholderiales</taxon>
        <taxon>Burkholderiaceae</taxon>
        <taxon>Burkholderia</taxon>
        <taxon>pseudomallei group</taxon>
    </lineage>
</organism>
<dbReference type="AlphaFoldDB" id="A0A238H9M1"/>
<dbReference type="PANTHER" id="PTHR13903:SF31">
    <property type="entry name" value="CUPIN-DOMAIN CONTAINING PROTEIN"/>
    <property type="match status" value="1"/>
</dbReference>
<reference evidence="6 7" key="1">
    <citation type="submission" date="2017-04" db="EMBL/GenBank/DDBJ databases">
        <authorList>
            <person name="Afonso C.L."/>
            <person name="Miller P.J."/>
            <person name="Scott M.A."/>
            <person name="Spackman E."/>
            <person name="Goraichik I."/>
            <person name="Dimitrov K.M."/>
            <person name="Suarez D.L."/>
            <person name="Swayne D.E."/>
        </authorList>
    </citation>
    <scope>NUCLEOTIDE SEQUENCE [LARGE SCALE GENOMIC DNA]</scope>
    <source>
        <strain evidence="6">LMG 28154</strain>
    </source>
</reference>
<evidence type="ECO:0000256" key="2">
    <source>
        <dbReference type="PIRSR" id="PIRSR006232-1"/>
    </source>
</evidence>
<dbReference type="Pfam" id="PF02678">
    <property type="entry name" value="Pirin"/>
    <property type="match status" value="1"/>
</dbReference>
<feature type="binding site" evidence="2">
    <location>
        <position position="61"/>
    </location>
    <ligand>
        <name>Fe cation</name>
        <dbReference type="ChEBI" id="CHEBI:24875"/>
    </ligand>
</feature>
<comment type="cofactor">
    <cofactor evidence="2">
        <name>Fe cation</name>
        <dbReference type="ChEBI" id="CHEBI:24875"/>
    </cofactor>
    <text evidence="2">Binds 1 Fe cation per subunit.</text>
</comment>
<evidence type="ECO:0000256" key="1">
    <source>
        <dbReference type="ARBA" id="ARBA00008416"/>
    </source>
</evidence>
<dbReference type="InterPro" id="IPR011051">
    <property type="entry name" value="RmlC_Cupin_sf"/>
</dbReference>
<dbReference type="EMBL" id="FXAN01000082">
    <property type="protein sequence ID" value="SMG01717.1"/>
    <property type="molecule type" value="Genomic_DNA"/>
</dbReference>
<dbReference type="Pfam" id="PF05726">
    <property type="entry name" value="Pirin_C"/>
    <property type="match status" value="1"/>
</dbReference>
<dbReference type="CDD" id="cd02247">
    <property type="entry name" value="cupin_pirin_C"/>
    <property type="match status" value="1"/>
</dbReference>
<keyword evidence="2" id="KW-0479">Metal-binding</keyword>
<feature type="domain" description="Pirin C-terminal" evidence="5">
    <location>
        <begin position="182"/>
        <end position="286"/>
    </location>
</feature>
<dbReference type="InterPro" id="IPR014710">
    <property type="entry name" value="RmlC-like_jellyroll"/>
</dbReference>
<dbReference type="Gene3D" id="2.60.120.10">
    <property type="entry name" value="Jelly Rolls"/>
    <property type="match status" value="2"/>
</dbReference>
<dbReference type="PIRSF" id="PIRSF006232">
    <property type="entry name" value="Pirin"/>
    <property type="match status" value="1"/>
</dbReference>
<protein>
    <submittedName>
        <fullName evidence="6">Pirin-related protein</fullName>
    </submittedName>
</protein>
<feature type="domain" description="Pirin N-terminal" evidence="4">
    <location>
        <begin position="25"/>
        <end position="127"/>
    </location>
</feature>
<evidence type="ECO:0000259" key="4">
    <source>
        <dbReference type="Pfam" id="PF02678"/>
    </source>
</evidence>
<dbReference type="Proteomes" id="UP000198460">
    <property type="component" value="Unassembled WGS sequence"/>
</dbReference>
<dbReference type="CDD" id="cd02909">
    <property type="entry name" value="cupin_pirin_N"/>
    <property type="match status" value="1"/>
</dbReference>
<keyword evidence="2" id="KW-0408">Iron</keyword>
<evidence type="ECO:0000259" key="5">
    <source>
        <dbReference type="Pfam" id="PF05726"/>
    </source>
</evidence>
<name>A0A238H9M1_9BURK</name>
<dbReference type="RefSeq" id="WP_089341472.1">
    <property type="nucleotide sequence ID" value="NZ_FXAN01000082.1"/>
</dbReference>
<evidence type="ECO:0000313" key="6">
    <source>
        <dbReference type="EMBL" id="SMG01717.1"/>
    </source>
</evidence>